<reference evidence="2 3" key="1">
    <citation type="submission" date="2019-03" db="EMBL/GenBank/DDBJ databases">
        <title>Draft genome sequences of novel Actinobacteria.</title>
        <authorList>
            <person name="Sahin N."/>
            <person name="Ay H."/>
            <person name="Saygin H."/>
        </authorList>
    </citation>
    <scope>NUCLEOTIDE SEQUENCE [LARGE SCALE GENOMIC DNA]</scope>
    <source>
        <strain evidence="2 3">KC712</strain>
    </source>
</reference>
<feature type="compositionally biased region" description="Basic and acidic residues" evidence="1">
    <location>
        <begin position="480"/>
        <end position="495"/>
    </location>
</feature>
<feature type="compositionally biased region" description="Polar residues" evidence="1">
    <location>
        <begin position="328"/>
        <end position="342"/>
    </location>
</feature>
<dbReference type="Proteomes" id="UP000294543">
    <property type="component" value="Unassembled WGS sequence"/>
</dbReference>
<feature type="region of interest" description="Disordered" evidence="1">
    <location>
        <begin position="310"/>
        <end position="413"/>
    </location>
</feature>
<accession>A0A4R4WCW7</accession>
<keyword evidence="3" id="KW-1185">Reference proteome</keyword>
<organism evidence="2 3">
    <name type="scientific">Nonomuraea diastatica</name>
    <dbReference type="NCBI Taxonomy" id="1848329"/>
    <lineage>
        <taxon>Bacteria</taxon>
        <taxon>Bacillati</taxon>
        <taxon>Actinomycetota</taxon>
        <taxon>Actinomycetes</taxon>
        <taxon>Streptosporangiales</taxon>
        <taxon>Streptosporangiaceae</taxon>
        <taxon>Nonomuraea</taxon>
    </lineage>
</organism>
<evidence type="ECO:0000313" key="2">
    <source>
        <dbReference type="EMBL" id="TDD15057.1"/>
    </source>
</evidence>
<gene>
    <name evidence="2" type="ORF">E1294_35690</name>
</gene>
<evidence type="ECO:0008006" key="4">
    <source>
        <dbReference type="Google" id="ProtNLM"/>
    </source>
</evidence>
<dbReference type="EMBL" id="SMKP01000133">
    <property type="protein sequence ID" value="TDD15057.1"/>
    <property type="molecule type" value="Genomic_DNA"/>
</dbReference>
<evidence type="ECO:0000256" key="1">
    <source>
        <dbReference type="SAM" id="MobiDB-lite"/>
    </source>
</evidence>
<feature type="region of interest" description="Disordered" evidence="1">
    <location>
        <begin position="27"/>
        <end position="62"/>
    </location>
</feature>
<dbReference type="RefSeq" id="WP_132515389.1">
    <property type="nucleotide sequence ID" value="NZ_SMKP01000133.1"/>
</dbReference>
<feature type="region of interest" description="Disordered" evidence="1">
    <location>
        <begin position="453"/>
        <end position="502"/>
    </location>
</feature>
<feature type="compositionally biased region" description="Basic residues" evidence="1">
    <location>
        <begin position="389"/>
        <end position="398"/>
    </location>
</feature>
<dbReference type="AlphaFoldDB" id="A0A4R4WCW7"/>
<sequence length="502" mass="55455">MVLLKADPEKEKRALEAEQLRIQRRRLASEARRADARAAEADRRERDETARSDRDRQRAESLKRWKARAQAAGRMTVMSLTNLGVTGVAVSGQAMSFMQRGLPPLWAVLAAGIVESVAVYVSWHAHVALREGDAAWTTRMWSYLIGAGAGYLSYTHVPDYPELFAACSLANPWLWSMHSRHLHRKDLRERGLIDPRAPKFSPMRWLLHLPETFSAFRWAVGEGEQSPAVAVQVVRQARRVDMTWRSVAQAQGAVIASQRSQLQLTLTRMAALAEEIRGLRPDAEKAMHDAAVFINSVGAGLVPRYRPPLGPAVAAEEPPTVPADQEPTPESAQTPRYRTSLRTRYREMVRTKNRTRKRTARRPAGSVPAPDRPDQKPADTLPVPGPRDRTKRTNKKPARSSTTGSADRVNELLPLGRTIAGRLKRNGEKLTRRKLQAALREAGQSASTKVATDLVGLLSGPGQPDQQTGHRGGATGPRDQPSDRTRTSDRNDERATATGGAA</sequence>
<evidence type="ECO:0000313" key="3">
    <source>
        <dbReference type="Proteomes" id="UP000294543"/>
    </source>
</evidence>
<comment type="caution">
    <text evidence="2">The sequence shown here is derived from an EMBL/GenBank/DDBJ whole genome shotgun (WGS) entry which is preliminary data.</text>
</comment>
<feature type="compositionally biased region" description="Basic residues" evidence="1">
    <location>
        <begin position="351"/>
        <end position="361"/>
    </location>
</feature>
<dbReference type="OrthoDB" id="3543561at2"/>
<protein>
    <recommendedName>
        <fullName evidence="4">DUF2637 domain-containing protein</fullName>
    </recommendedName>
</protein>
<proteinExistence type="predicted"/>
<name>A0A4R4WCW7_9ACTN</name>